<dbReference type="Proteomes" id="UP000501237">
    <property type="component" value="Chromosome"/>
</dbReference>
<dbReference type="Gene3D" id="1.25.40.10">
    <property type="entry name" value="Tetratricopeptide repeat domain"/>
    <property type="match status" value="1"/>
</dbReference>
<dbReference type="EMBL" id="AP022642">
    <property type="protein sequence ID" value="BCA30233.1"/>
    <property type="molecule type" value="Genomic_DNA"/>
</dbReference>
<evidence type="ECO:0000313" key="1">
    <source>
        <dbReference type="EMBL" id="BCA30233.1"/>
    </source>
</evidence>
<dbReference type="SUPFAM" id="SSF81901">
    <property type="entry name" value="HCP-like"/>
    <property type="match status" value="1"/>
</dbReference>
<protein>
    <recommendedName>
        <fullName evidence="3">Sel1 repeat-containing protein</fullName>
    </recommendedName>
</protein>
<dbReference type="InterPro" id="IPR011990">
    <property type="entry name" value="TPR-like_helical_dom_sf"/>
</dbReference>
<gene>
    <name evidence="1" type="ORF">PtoMrB4_42100</name>
</gene>
<name>A0A679GHW7_9GAMM</name>
<dbReference type="InterPro" id="IPR006597">
    <property type="entry name" value="Sel1-like"/>
</dbReference>
<dbReference type="KEGG" id="poj:PtoMrB4_42100"/>
<proteinExistence type="predicted"/>
<dbReference type="PANTHER" id="PTHR45011">
    <property type="entry name" value="DAP3-BINDING CELL DEATH ENHANCER 1"/>
    <property type="match status" value="1"/>
</dbReference>
<reference evidence="1 2" key="1">
    <citation type="journal article" date="2020" name="Microbiol. Resour. Announc.">
        <title>Complete genome sequence of Pseudomonas otitidis strain MrB4, isolated from Lake Biwa in Japan.</title>
        <authorList>
            <person name="Miyazaki K."/>
            <person name="Hase E."/>
            <person name="Maruya T."/>
        </authorList>
    </citation>
    <scope>NUCLEOTIDE SEQUENCE [LARGE SCALE GENOMIC DNA]</scope>
    <source>
        <strain evidence="1 2">MrB4</strain>
    </source>
</reference>
<organism evidence="1 2">
    <name type="scientific">Metapseudomonas otitidis</name>
    <dbReference type="NCBI Taxonomy" id="319939"/>
    <lineage>
        <taxon>Bacteria</taxon>
        <taxon>Pseudomonadati</taxon>
        <taxon>Pseudomonadota</taxon>
        <taxon>Gammaproteobacteria</taxon>
        <taxon>Pseudomonadales</taxon>
        <taxon>Pseudomonadaceae</taxon>
        <taxon>Metapseudomonas</taxon>
    </lineage>
</organism>
<evidence type="ECO:0008006" key="3">
    <source>
        <dbReference type="Google" id="ProtNLM"/>
    </source>
</evidence>
<evidence type="ECO:0000313" key="2">
    <source>
        <dbReference type="Proteomes" id="UP000501237"/>
    </source>
</evidence>
<dbReference type="SMART" id="SM00671">
    <property type="entry name" value="SEL1"/>
    <property type="match status" value="2"/>
</dbReference>
<dbReference type="PANTHER" id="PTHR45011:SF1">
    <property type="entry name" value="DAP3-BINDING CELL DEATH ENHANCER 1"/>
    <property type="match status" value="1"/>
</dbReference>
<accession>A0A679GHW7</accession>
<dbReference type="Pfam" id="PF08238">
    <property type="entry name" value="Sel1"/>
    <property type="match status" value="2"/>
</dbReference>
<sequence length="148" mass="16715">MARLLGFPCLSMKFRTPAIDPSRTDDQRLPLRVALWLLDSPRLSQADSVKRIAGRLLKQPARQGVVAAQSRLGQMLCRDCGNTRDRRIGLDLLRQAARAGDRRAQLELGRLYTQPRTQELQQARHWLEQAAAQGSHEASRLLTRLPQA</sequence>
<dbReference type="InterPro" id="IPR052748">
    <property type="entry name" value="ISR_Activator"/>
</dbReference>
<dbReference type="AlphaFoldDB" id="A0A679GHW7"/>